<protein>
    <submittedName>
        <fullName evidence="1">Uncharacterized protein</fullName>
    </submittedName>
</protein>
<sequence length="125" mass="13822">MSSVNEVIELLPIVGPSCDEHRAKLIVGDQDWGLQGSEQSADGSTDLYILMGDSTVTKSVRPVGPVDHPEVRRSTRDLFPLLVHRRGDPNEGELTLLITREMLPDVAQSIQYVVDQFGREQAPND</sequence>
<evidence type="ECO:0000313" key="1">
    <source>
        <dbReference type="EMBL" id="STZ88635.1"/>
    </source>
</evidence>
<dbReference type="RefSeq" id="WP_225593544.1">
    <property type="nucleotide sequence ID" value="NZ_JACSHC010000018.1"/>
</dbReference>
<reference evidence="1 2" key="1">
    <citation type="submission" date="2018-06" db="EMBL/GenBank/DDBJ databases">
        <authorList>
            <consortium name="Pathogen Informatics"/>
            <person name="Doyle S."/>
        </authorList>
    </citation>
    <scope>NUCLEOTIDE SEQUENCE [LARGE SCALE GENOMIC DNA]</scope>
    <source>
        <strain evidence="1 2">NCTC1542</strain>
    </source>
</reference>
<name>A0A378UV13_MYCFO</name>
<organism evidence="1 2">
    <name type="scientific">Mycolicibacterium fortuitum</name>
    <name type="common">Mycobacterium fortuitum</name>
    <dbReference type="NCBI Taxonomy" id="1766"/>
    <lineage>
        <taxon>Bacteria</taxon>
        <taxon>Bacillati</taxon>
        <taxon>Actinomycetota</taxon>
        <taxon>Actinomycetes</taxon>
        <taxon>Mycobacteriales</taxon>
        <taxon>Mycobacteriaceae</taxon>
        <taxon>Mycolicibacterium</taxon>
    </lineage>
</organism>
<proteinExistence type="predicted"/>
<dbReference type="Proteomes" id="UP000255389">
    <property type="component" value="Unassembled WGS sequence"/>
</dbReference>
<accession>A0A378UV13</accession>
<dbReference type="EMBL" id="UGQY01000003">
    <property type="protein sequence ID" value="STZ88635.1"/>
    <property type="molecule type" value="Genomic_DNA"/>
</dbReference>
<dbReference type="AlphaFoldDB" id="A0A378UV13"/>
<gene>
    <name evidence="1" type="ORF">NCTC1542_03419</name>
</gene>
<evidence type="ECO:0000313" key="2">
    <source>
        <dbReference type="Proteomes" id="UP000255389"/>
    </source>
</evidence>